<reference evidence="1" key="1">
    <citation type="submission" date="2020-06" db="EMBL/GenBank/DDBJ databases">
        <authorList>
            <person name="Li T."/>
            <person name="Hu X."/>
            <person name="Zhang T."/>
            <person name="Song X."/>
            <person name="Zhang H."/>
            <person name="Dai N."/>
            <person name="Sheng W."/>
            <person name="Hou X."/>
            <person name="Wei L."/>
        </authorList>
    </citation>
    <scope>NUCLEOTIDE SEQUENCE</scope>
    <source>
        <strain evidence="1">G02</strain>
        <tissue evidence="1">Leaf</tissue>
    </source>
</reference>
<protein>
    <submittedName>
        <fullName evidence="1">Uncharacterized protein</fullName>
    </submittedName>
</protein>
<organism evidence="1">
    <name type="scientific">Sesamum radiatum</name>
    <name type="common">Black benniseed</name>
    <dbReference type="NCBI Taxonomy" id="300843"/>
    <lineage>
        <taxon>Eukaryota</taxon>
        <taxon>Viridiplantae</taxon>
        <taxon>Streptophyta</taxon>
        <taxon>Embryophyta</taxon>
        <taxon>Tracheophyta</taxon>
        <taxon>Spermatophyta</taxon>
        <taxon>Magnoliopsida</taxon>
        <taxon>eudicotyledons</taxon>
        <taxon>Gunneridae</taxon>
        <taxon>Pentapetalae</taxon>
        <taxon>asterids</taxon>
        <taxon>lamiids</taxon>
        <taxon>Lamiales</taxon>
        <taxon>Pedaliaceae</taxon>
        <taxon>Sesamum</taxon>
    </lineage>
</organism>
<name>A0AAW2TJD2_SESRA</name>
<dbReference type="EMBL" id="JACGWJ010000008">
    <property type="protein sequence ID" value="KAL0403766.1"/>
    <property type="molecule type" value="Genomic_DNA"/>
</dbReference>
<accession>A0AAW2TJD2</accession>
<reference evidence="1" key="2">
    <citation type="journal article" date="2024" name="Plant">
        <title>Genomic evolution and insights into agronomic trait innovations of Sesamum species.</title>
        <authorList>
            <person name="Miao H."/>
            <person name="Wang L."/>
            <person name="Qu L."/>
            <person name="Liu H."/>
            <person name="Sun Y."/>
            <person name="Le M."/>
            <person name="Wang Q."/>
            <person name="Wei S."/>
            <person name="Zheng Y."/>
            <person name="Lin W."/>
            <person name="Duan Y."/>
            <person name="Cao H."/>
            <person name="Xiong S."/>
            <person name="Wang X."/>
            <person name="Wei L."/>
            <person name="Li C."/>
            <person name="Ma Q."/>
            <person name="Ju M."/>
            <person name="Zhao R."/>
            <person name="Li G."/>
            <person name="Mu C."/>
            <person name="Tian Q."/>
            <person name="Mei H."/>
            <person name="Zhang T."/>
            <person name="Gao T."/>
            <person name="Zhang H."/>
        </authorList>
    </citation>
    <scope>NUCLEOTIDE SEQUENCE</scope>
    <source>
        <strain evidence="1">G02</strain>
    </source>
</reference>
<comment type="caution">
    <text evidence="1">The sequence shown here is derived from an EMBL/GenBank/DDBJ whole genome shotgun (WGS) entry which is preliminary data.</text>
</comment>
<sequence length="87" mass="9881">MELRSMMPNTQGGGYGGGGWRRWLWWRRWLRRRRWLGGGVAMVAEVAWSRSGGYCRYGCCGRRYYGSGCRCCSYAGEKADAEAQATP</sequence>
<proteinExistence type="predicted"/>
<gene>
    <name evidence="1" type="ORF">Sradi_2017400</name>
</gene>
<evidence type="ECO:0000313" key="1">
    <source>
        <dbReference type="EMBL" id="KAL0403766.1"/>
    </source>
</evidence>
<dbReference type="AlphaFoldDB" id="A0AAW2TJD2"/>